<evidence type="ECO:0000313" key="2">
    <source>
        <dbReference type="Proteomes" id="UP001603857"/>
    </source>
</evidence>
<evidence type="ECO:0000313" key="1">
    <source>
        <dbReference type="EMBL" id="KAL2347731.1"/>
    </source>
</evidence>
<name>A0ABD1NII1_9FABA</name>
<comment type="caution">
    <text evidence="1">The sequence shown here is derived from an EMBL/GenBank/DDBJ whole genome shotgun (WGS) entry which is preliminary data.</text>
</comment>
<gene>
    <name evidence="1" type="ORF">Fmac_001731</name>
</gene>
<dbReference type="EMBL" id="JBGMDY010000001">
    <property type="protein sequence ID" value="KAL2347731.1"/>
    <property type="molecule type" value="Genomic_DNA"/>
</dbReference>
<keyword evidence="2" id="KW-1185">Reference proteome</keyword>
<organism evidence="1 2">
    <name type="scientific">Flemingia macrophylla</name>
    <dbReference type="NCBI Taxonomy" id="520843"/>
    <lineage>
        <taxon>Eukaryota</taxon>
        <taxon>Viridiplantae</taxon>
        <taxon>Streptophyta</taxon>
        <taxon>Embryophyta</taxon>
        <taxon>Tracheophyta</taxon>
        <taxon>Spermatophyta</taxon>
        <taxon>Magnoliopsida</taxon>
        <taxon>eudicotyledons</taxon>
        <taxon>Gunneridae</taxon>
        <taxon>Pentapetalae</taxon>
        <taxon>rosids</taxon>
        <taxon>fabids</taxon>
        <taxon>Fabales</taxon>
        <taxon>Fabaceae</taxon>
        <taxon>Papilionoideae</taxon>
        <taxon>50 kb inversion clade</taxon>
        <taxon>NPAAA clade</taxon>
        <taxon>indigoferoid/millettioid clade</taxon>
        <taxon>Phaseoleae</taxon>
        <taxon>Flemingia</taxon>
    </lineage>
</organism>
<protein>
    <submittedName>
        <fullName evidence="1">Uncharacterized protein</fullName>
    </submittedName>
</protein>
<dbReference type="Proteomes" id="UP001603857">
    <property type="component" value="Unassembled WGS sequence"/>
</dbReference>
<proteinExistence type="predicted"/>
<reference evidence="1 2" key="1">
    <citation type="submission" date="2024-08" db="EMBL/GenBank/DDBJ databases">
        <title>Insights into the chromosomal genome structure of Flemingia macrophylla.</title>
        <authorList>
            <person name="Ding Y."/>
            <person name="Zhao Y."/>
            <person name="Bi W."/>
            <person name="Wu M."/>
            <person name="Zhao G."/>
            <person name="Gong Y."/>
            <person name="Li W."/>
            <person name="Zhang P."/>
        </authorList>
    </citation>
    <scope>NUCLEOTIDE SEQUENCE [LARGE SCALE GENOMIC DNA]</scope>
    <source>
        <strain evidence="1">DYQJB</strain>
        <tissue evidence="1">Leaf</tissue>
    </source>
</reference>
<accession>A0ABD1NII1</accession>
<sequence>MESTNLSPKGVSQESKYLLPSSGMFKAAAMVAGEITTYTPMVVPANSPKKVPLWFLKRPPLAINIILKHLEVLQLD</sequence>
<dbReference type="AlphaFoldDB" id="A0ABD1NII1"/>